<proteinExistence type="predicted"/>
<dbReference type="EMBL" id="AWUE01014943">
    <property type="protein sequence ID" value="OMP00355.1"/>
    <property type="molecule type" value="Genomic_DNA"/>
</dbReference>
<accession>A0A1R3JZS5</accession>
<protein>
    <submittedName>
        <fullName evidence="2">UDP-glycosyltransferase 91A1-like protein</fullName>
    </submittedName>
</protein>
<feature type="chain" id="PRO_5012096693" evidence="1">
    <location>
        <begin position="21"/>
        <end position="72"/>
    </location>
</feature>
<reference evidence="3" key="1">
    <citation type="submission" date="2013-09" db="EMBL/GenBank/DDBJ databases">
        <title>Corchorus olitorius genome sequencing.</title>
        <authorList>
            <person name="Alam M."/>
            <person name="Haque M.S."/>
            <person name="Islam M.S."/>
            <person name="Emdad E.M."/>
            <person name="Islam M.M."/>
            <person name="Ahmed B."/>
            <person name="Halim A."/>
            <person name="Hossen Q.M.M."/>
            <person name="Hossain M.Z."/>
            <person name="Ahmed R."/>
            <person name="Khan M.M."/>
            <person name="Islam R."/>
            <person name="Rashid M.M."/>
            <person name="Khan S.A."/>
            <person name="Rahman M.S."/>
            <person name="Alam M."/>
            <person name="Yahiya A.S."/>
            <person name="Khan M.S."/>
            <person name="Azam M.S."/>
            <person name="Haque T."/>
            <person name="Lashkar M.Z.H."/>
            <person name="Akhand A.I."/>
            <person name="Morshed G."/>
            <person name="Roy S."/>
            <person name="Uddin K.S."/>
            <person name="Rabeya T."/>
            <person name="Hossain A.S."/>
            <person name="Chowdhury A."/>
            <person name="Snigdha A.R."/>
            <person name="Mortoza M.S."/>
            <person name="Matin S.A."/>
            <person name="Hoque S.M.E."/>
            <person name="Islam M.K."/>
            <person name="Roy D.K."/>
            <person name="Haider R."/>
            <person name="Moosa M.M."/>
            <person name="Elias S.M."/>
            <person name="Hasan A.M."/>
            <person name="Jahan S."/>
            <person name="Shafiuddin M."/>
            <person name="Mahmood N."/>
            <person name="Shommy N.S."/>
        </authorList>
    </citation>
    <scope>NUCLEOTIDE SEQUENCE [LARGE SCALE GENOMIC DNA]</scope>
    <source>
        <strain evidence="3">cv. O-4</strain>
    </source>
</reference>
<keyword evidence="1" id="KW-0732">Signal</keyword>
<organism evidence="2 3">
    <name type="scientific">Corchorus olitorius</name>
    <dbReference type="NCBI Taxonomy" id="93759"/>
    <lineage>
        <taxon>Eukaryota</taxon>
        <taxon>Viridiplantae</taxon>
        <taxon>Streptophyta</taxon>
        <taxon>Embryophyta</taxon>
        <taxon>Tracheophyta</taxon>
        <taxon>Spermatophyta</taxon>
        <taxon>Magnoliopsida</taxon>
        <taxon>eudicotyledons</taxon>
        <taxon>Gunneridae</taxon>
        <taxon>Pentapetalae</taxon>
        <taxon>rosids</taxon>
        <taxon>malvids</taxon>
        <taxon>Malvales</taxon>
        <taxon>Malvaceae</taxon>
        <taxon>Grewioideae</taxon>
        <taxon>Apeibeae</taxon>
        <taxon>Corchorus</taxon>
    </lineage>
</organism>
<comment type="caution">
    <text evidence="2">The sequence shown here is derived from an EMBL/GenBank/DDBJ whole genome shotgun (WGS) entry which is preliminary data.</text>
</comment>
<gene>
    <name evidence="2" type="ORF">COLO4_12754</name>
</gene>
<dbReference type="Proteomes" id="UP000187203">
    <property type="component" value="Unassembled WGS sequence"/>
</dbReference>
<evidence type="ECO:0000256" key="1">
    <source>
        <dbReference type="SAM" id="SignalP"/>
    </source>
</evidence>
<feature type="signal peptide" evidence="1">
    <location>
        <begin position="1"/>
        <end position="20"/>
    </location>
</feature>
<keyword evidence="3" id="KW-1185">Reference proteome</keyword>
<evidence type="ECO:0000313" key="2">
    <source>
        <dbReference type="EMBL" id="OMP00355.1"/>
    </source>
</evidence>
<name>A0A1R3JZS5_9ROSI</name>
<evidence type="ECO:0000313" key="3">
    <source>
        <dbReference type="Proteomes" id="UP000187203"/>
    </source>
</evidence>
<sequence>MVCLGSPGTLLSTLIALAKAGVKVSLISSYPKKHSKTPLSSNFGNLDLVVLPFPALDKQLLPEGAEATVVVL</sequence>
<dbReference type="AlphaFoldDB" id="A0A1R3JZS5"/>